<reference evidence="2 3" key="1">
    <citation type="journal article" date="2011" name="Stand. Genomic Sci.">
        <title>Complete genome sequence of Thermomonospora curvata type strain (B9).</title>
        <authorList>
            <person name="Chertkov O."/>
            <person name="Sikorski J."/>
            <person name="Nolan M."/>
            <person name="Lapidus A."/>
            <person name="Lucas S."/>
            <person name="Del Rio T.G."/>
            <person name="Tice H."/>
            <person name="Cheng J.F."/>
            <person name="Goodwin L."/>
            <person name="Pitluck S."/>
            <person name="Liolios K."/>
            <person name="Ivanova N."/>
            <person name="Mavromatis K."/>
            <person name="Mikhailova N."/>
            <person name="Ovchinnikova G."/>
            <person name="Pati A."/>
            <person name="Chen A."/>
            <person name="Palaniappan K."/>
            <person name="Djao O.D."/>
            <person name="Land M."/>
            <person name="Hauser L."/>
            <person name="Chang Y.J."/>
            <person name="Jeffries C.D."/>
            <person name="Brettin T."/>
            <person name="Han C."/>
            <person name="Detter J.C."/>
            <person name="Rohde M."/>
            <person name="Goker M."/>
            <person name="Woyke T."/>
            <person name="Bristow J."/>
            <person name="Eisen J.A."/>
            <person name="Markowitz V."/>
            <person name="Hugenholtz P."/>
            <person name="Klenk H.P."/>
            <person name="Kyrpides N.C."/>
        </authorList>
    </citation>
    <scope>NUCLEOTIDE SEQUENCE [LARGE SCALE GENOMIC DNA]</scope>
    <source>
        <strain evidence="3">ATCC 19995 / DSM 43183 / JCM 3096 / KCTC 9072 / NBRC 15933 / NCIMB 10081 / Henssen B9</strain>
    </source>
</reference>
<keyword evidence="3" id="KW-1185">Reference proteome</keyword>
<proteinExistence type="predicted"/>
<evidence type="ECO:0000313" key="3">
    <source>
        <dbReference type="Proteomes" id="UP000001918"/>
    </source>
</evidence>
<keyword evidence="1" id="KW-1133">Transmembrane helix</keyword>
<dbReference type="STRING" id="471852.Tcur_4422"/>
<name>D1A475_THECD</name>
<dbReference type="eggNOG" id="ENOG5034CBX">
    <property type="taxonomic scope" value="Bacteria"/>
</dbReference>
<sequence length="85" mass="9405">MRSVLVYTAARLAVFAVTAGILYLVLPLDYADSASWMVLLAVAVLVSGIVSYVLLARQREAFSAVVVSGIEERRRRFEQSRAKED</sequence>
<evidence type="ECO:0008006" key="4">
    <source>
        <dbReference type="Google" id="ProtNLM"/>
    </source>
</evidence>
<accession>D1A475</accession>
<dbReference type="Pfam" id="PF14012">
    <property type="entry name" value="DUF4229"/>
    <property type="match status" value="1"/>
</dbReference>
<dbReference type="InterPro" id="IPR025323">
    <property type="entry name" value="DUF4229"/>
</dbReference>
<dbReference type="HOGENOM" id="CLU_2511597_0_0_11"/>
<dbReference type="KEGG" id="tcu:Tcur_4422"/>
<keyword evidence="1" id="KW-0472">Membrane</keyword>
<dbReference type="RefSeq" id="WP_012854732.1">
    <property type="nucleotide sequence ID" value="NC_013510.1"/>
</dbReference>
<organism evidence="2 3">
    <name type="scientific">Thermomonospora curvata (strain ATCC 19995 / DSM 43183 / JCM 3096 / KCTC 9072 / NBRC 15933 / NCIMB 10081 / Henssen B9)</name>
    <dbReference type="NCBI Taxonomy" id="471852"/>
    <lineage>
        <taxon>Bacteria</taxon>
        <taxon>Bacillati</taxon>
        <taxon>Actinomycetota</taxon>
        <taxon>Actinomycetes</taxon>
        <taxon>Streptosporangiales</taxon>
        <taxon>Thermomonosporaceae</taxon>
        <taxon>Thermomonospora</taxon>
    </lineage>
</organism>
<dbReference type="OrthoDB" id="3541782at2"/>
<keyword evidence="1" id="KW-0812">Transmembrane</keyword>
<feature type="transmembrane region" description="Helical" evidence="1">
    <location>
        <begin position="34"/>
        <end position="55"/>
    </location>
</feature>
<gene>
    <name evidence="2" type="ordered locus">Tcur_4422</name>
</gene>
<evidence type="ECO:0000256" key="1">
    <source>
        <dbReference type="SAM" id="Phobius"/>
    </source>
</evidence>
<protein>
    <recommendedName>
        <fullName evidence="4">DUF4229 domain-containing protein</fullName>
    </recommendedName>
</protein>
<dbReference type="Proteomes" id="UP000001918">
    <property type="component" value="Chromosome"/>
</dbReference>
<dbReference type="AlphaFoldDB" id="D1A475"/>
<evidence type="ECO:0000313" key="2">
    <source>
        <dbReference type="EMBL" id="ACY99949.1"/>
    </source>
</evidence>
<dbReference type="EMBL" id="CP001738">
    <property type="protein sequence ID" value="ACY99949.1"/>
    <property type="molecule type" value="Genomic_DNA"/>
</dbReference>
<feature type="transmembrane region" description="Helical" evidence="1">
    <location>
        <begin position="12"/>
        <end position="28"/>
    </location>
</feature>